<dbReference type="RefSeq" id="WP_369149169.1">
    <property type="nucleotide sequence ID" value="NZ_CP163444.1"/>
</dbReference>
<dbReference type="GO" id="GO:0016491">
    <property type="term" value="F:oxidoreductase activity"/>
    <property type="evidence" value="ECO:0007669"/>
    <property type="project" value="UniProtKB-KW"/>
</dbReference>
<organism evidence="3">
    <name type="scientific">Streptomyces sp. R44</name>
    <dbReference type="NCBI Taxonomy" id="3238633"/>
    <lineage>
        <taxon>Bacteria</taxon>
        <taxon>Bacillati</taxon>
        <taxon>Actinomycetota</taxon>
        <taxon>Actinomycetes</taxon>
        <taxon>Kitasatosporales</taxon>
        <taxon>Streptomycetaceae</taxon>
        <taxon>Streptomyces</taxon>
    </lineage>
</organism>
<dbReference type="AlphaFoldDB" id="A0AB39T7H3"/>
<evidence type="ECO:0000313" key="3">
    <source>
        <dbReference type="EMBL" id="XDQ76545.1"/>
    </source>
</evidence>
<dbReference type="EC" id="1.-.-.-" evidence="3"/>
<feature type="region of interest" description="Disordered" evidence="1">
    <location>
        <begin position="1"/>
        <end position="24"/>
    </location>
</feature>
<proteinExistence type="predicted"/>
<name>A0AB39T7H3_9ACTN</name>
<dbReference type="PANTHER" id="PTHR36151:SF3">
    <property type="entry name" value="ER-BOUND OXYGENASE MPAB_MPAB'_RUBBER OXYGENASE CATALYTIC DOMAIN-CONTAINING PROTEIN"/>
    <property type="match status" value="1"/>
</dbReference>
<dbReference type="EMBL" id="CP163444">
    <property type="protein sequence ID" value="XDQ76545.1"/>
    <property type="molecule type" value="Genomic_DNA"/>
</dbReference>
<gene>
    <name evidence="3" type="ORF">AB5J54_00010</name>
</gene>
<accession>A0AB39T7H3</accession>
<evidence type="ECO:0000259" key="2">
    <source>
        <dbReference type="Pfam" id="PF09995"/>
    </source>
</evidence>
<dbReference type="PANTHER" id="PTHR36151">
    <property type="entry name" value="BLR2777 PROTEIN"/>
    <property type="match status" value="1"/>
</dbReference>
<keyword evidence="3" id="KW-0560">Oxidoreductase</keyword>
<dbReference type="InterPro" id="IPR018713">
    <property type="entry name" value="MPAB/Lcp_cat_dom"/>
</dbReference>
<reference evidence="3" key="1">
    <citation type="submission" date="2024-07" db="EMBL/GenBank/DDBJ databases">
        <authorList>
            <person name="Yu S.T."/>
        </authorList>
    </citation>
    <scope>NUCLEOTIDE SEQUENCE</scope>
    <source>
        <strain evidence="3">R44</strain>
    </source>
</reference>
<evidence type="ECO:0000256" key="1">
    <source>
        <dbReference type="SAM" id="MobiDB-lite"/>
    </source>
</evidence>
<dbReference type="Pfam" id="PF09995">
    <property type="entry name" value="MPAB_Lcp_cat"/>
    <property type="match status" value="1"/>
</dbReference>
<sequence>MRRVAGPEAEQKRDRIHHTPGPRWFAPDRPVRTVHSDASMYIGGLAALLLQSLHPIAMAAVWAHSGFRGDPWGRLQRTSTFLAETTFGTARDAERAVERVRGVHARVAGRTPDGVAYRASDPSLLSWVHMAEAYCFLEAHQRYGLQALTAGQQDAYVEDMASVAVRLGIPDPPETLAALVTELGGRRPELRATDESSATARYLLVTPPLPWPARLPYLLLATAAVDLLPPWAQAVLPVPRRIRLLLPFARPGGRAVTAAIRWVTSPIPPKPFDSRDASDRGPTSG</sequence>
<feature type="domain" description="ER-bound oxygenase mpaB/mpaB'/Rubber oxygenase catalytic" evidence="2">
    <location>
        <begin position="33"/>
        <end position="247"/>
    </location>
</feature>
<protein>
    <submittedName>
        <fullName evidence="3">Oxygenase MpaB family protein</fullName>
        <ecNumber evidence="3">1.-.-.-</ecNumber>
    </submittedName>
</protein>